<keyword evidence="3" id="KW-0597">Phosphoprotein</keyword>
<dbReference type="EMBL" id="JAHVAH010000001">
    <property type="protein sequence ID" value="MBW0145374.1"/>
    <property type="molecule type" value="Genomic_DNA"/>
</dbReference>
<dbReference type="SMART" id="SM00388">
    <property type="entry name" value="HisKA"/>
    <property type="match status" value="1"/>
</dbReference>
<dbReference type="SMART" id="SM00387">
    <property type="entry name" value="HATPase_c"/>
    <property type="match status" value="1"/>
</dbReference>
<comment type="catalytic activity">
    <reaction evidence="1">
        <text>ATP + protein L-histidine = ADP + protein N-phospho-L-histidine.</text>
        <dbReference type="EC" id="2.7.13.3"/>
    </reaction>
</comment>
<dbReference type="Pfam" id="PF00512">
    <property type="entry name" value="HisKA"/>
    <property type="match status" value="1"/>
</dbReference>
<keyword evidence="5" id="KW-0808">Transferase</keyword>
<proteinExistence type="predicted"/>
<evidence type="ECO:0000256" key="3">
    <source>
        <dbReference type="ARBA" id="ARBA00022553"/>
    </source>
</evidence>
<dbReference type="InterPro" id="IPR000014">
    <property type="entry name" value="PAS"/>
</dbReference>
<keyword evidence="6" id="KW-1185">Reference proteome</keyword>
<evidence type="ECO:0000313" key="6">
    <source>
        <dbReference type="Proteomes" id="UP000698028"/>
    </source>
</evidence>
<protein>
    <recommendedName>
        <fullName evidence="2">histidine kinase</fullName>
        <ecNumber evidence="2">2.7.13.3</ecNumber>
    </recommendedName>
</protein>
<dbReference type="PANTHER" id="PTHR43547:SF2">
    <property type="entry name" value="HYBRID SIGNAL TRANSDUCTION HISTIDINE KINASE C"/>
    <property type="match status" value="1"/>
</dbReference>
<dbReference type="CDD" id="cd00130">
    <property type="entry name" value="PAS"/>
    <property type="match status" value="1"/>
</dbReference>
<dbReference type="CDD" id="cd00075">
    <property type="entry name" value="HATPase"/>
    <property type="match status" value="1"/>
</dbReference>
<dbReference type="GO" id="GO:0016301">
    <property type="term" value="F:kinase activity"/>
    <property type="evidence" value="ECO:0007669"/>
    <property type="project" value="UniProtKB-KW"/>
</dbReference>
<evidence type="ECO:0000313" key="5">
    <source>
        <dbReference type="EMBL" id="MBW0145374.1"/>
    </source>
</evidence>
<dbReference type="PANTHER" id="PTHR43547">
    <property type="entry name" value="TWO-COMPONENT HISTIDINE KINASE"/>
    <property type="match status" value="1"/>
</dbReference>
<dbReference type="Pfam" id="PF02518">
    <property type="entry name" value="HATPase_c"/>
    <property type="match status" value="1"/>
</dbReference>
<dbReference type="Proteomes" id="UP000698028">
    <property type="component" value="Unassembled WGS sequence"/>
</dbReference>
<dbReference type="CDD" id="cd00082">
    <property type="entry name" value="HisKA"/>
    <property type="match status" value="1"/>
</dbReference>
<sequence>MSPEGRIVKVNKTLANWMAKDESEILGKSFRDLLNFGGKIAFETHLAPLLRLQESVYEIALDLIDNEGERIPVIANAAERRDEQGNHRFTRLTLFKAVDRRTFERSLIEAKTKAEAESEQQKQDARLREQFIAVLGHDLRNPLAAIDAGIHVLRRRISGDGKAGSILDEMCGSVARAHRLISDVMDFARGRLGAGLALSLEAGCDLEPLFKQVVEEVRAIHPDREIDVAIAVPDPVTCDQPRLGQLASNLLSNAVTHGASDQPVTFEAKTSKEELVVKVSNGGPAIPPQTAARLFTPFVRGTAENDRAGLGLGLFIVKEIADAHGGTVSVTSDDELTSFTLTMPRSRGSRSLSA</sequence>
<dbReference type="PROSITE" id="PS50109">
    <property type="entry name" value="HIS_KIN"/>
    <property type="match status" value="1"/>
</dbReference>
<feature type="domain" description="Histidine kinase" evidence="4">
    <location>
        <begin position="134"/>
        <end position="347"/>
    </location>
</feature>
<comment type="caution">
    <text evidence="5">The sequence shown here is derived from an EMBL/GenBank/DDBJ whole genome shotgun (WGS) entry which is preliminary data.</text>
</comment>
<keyword evidence="5" id="KW-0418">Kinase</keyword>
<dbReference type="InterPro" id="IPR003594">
    <property type="entry name" value="HATPase_dom"/>
</dbReference>
<evidence type="ECO:0000256" key="2">
    <source>
        <dbReference type="ARBA" id="ARBA00012438"/>
    </source>
</evidence>
<dbReference type="EC" id="2.7.13.3" evidence="2"/>
<gene>
    <name evidence="5" type="ORF">KTQ36_08715</name>
</gene>
<organism evidence="5 6">
    <name type="scientific">Sphingomicrobium clamense</name>
    <dbReference type="NCBI Taxonomy" id="2851013"/>
    <lineage>
        <taxon>Bacteria</taxon>
        <taxon>Pseudomonadati</taxon>
        <taxon>Pseudomonadota</taxon>
        <taxon>Alphaproteobacteria</taxon>
        <taxon>Sphingomonadales</taxon>
        <taxon>Sphingomonadaceae</taxon>
        <taxon>Sphingomicrobium</taxon>
    </lineage>
</organism>
<reference evidence="5 6" key="1">
    <citation type="submission" date="2021-07" db="EMBL/GenBank/DDBJ databases">
        <title>The draft genome sequence of Sphingomicrobium sp. B8.</title>
        <authorList>
            <person name="Mu L."/>
        </authorList>
    </citation>
    <scope>NUCLEOTIDE SEQUENCE [LARGE SCALE GENOMIC DNA]</scope>
    <source>
        <strain evidence="5 6">B8</strain>
    </source>
</reference>
<accession>A0ABS6V793</accession>
<dbReference type="InterPro" id="IPR005467">
    <property type="entry name" value="His_kinase_dom"/>
</dbReference>
<evidence type="ECO:0000259" key="4">
    <source>
        <dbReference type="PROSITE" id="PS50109"/>
    </source>
</evidence>
<name>A0ABS6V793_9SPHN</name>
<evidence type="ECO:0000256" key="1">
    <source>
        <dbReference type="ARBA" id="ARBA00000085"/>
    </source>
</evidence>
<dbReference type="InterPro" id="IPR003661">
    <property type="entry name" value="HisK_dim/P_dom"/>
</dbReference>
<dbReference type="Pfam" id="PF13426">
    <property type="entry name" value="PAS_9"/>
    <property type="match status" value="1"/>
</dbReference>